<evidence type="ECO:0000313" key="1">
    <source>
        <dbReference type="EMBL" id="GIY97544.1"/>
    </source>
</evidence>
<gene>
    <name evidence="1" type="ORF">CEXT_707441</name>
</gene>
<sequence>MMPCMMFMCARRLESLGQEYRCTNGAEDYCIRQRMGAILSRFCFVEVRSRNSWSDDVVLSPASPTITDYP</sequence>
<proteinExistence type="predicted"/>
<evidence type="ECO:0008006" key="3">
    <source>
        <dbReference type="Google" id="ProtNLM"/>
    </source>
</evidence>
<dbReference type="Proteomes" id="UP001054945">
    <property type="component" value="Unassembled WGS sequence"/>
</dbReference>
<name>A0AAV4XUF3_CAEEX</name>
<comment type="caution">
    <text evidence="1">The sequence shown here is derived from an EMBL/GenBank/DDBJ whole genome shotgun (WGS) entry which is preliminary data.</text>
</comment>
<dbReference type="EMBL" id="BPLR01000796">
    <property type="protein sequence ID" value="GIY97544.1"/>
    <property type="molecule type" value="Genomic_DNA"/>
</dbReference>
<accession>A0AAV4XUF3</accession>
<protein>
    <recommendedName>
        <fullName evidence="3">Secreted protein</fullName>
    </recommendedName>
</protein>
<reference evidence="1 2" key="1">
    <citation type="submission" date="2021-06" db="EMBL/GenBank/DDBJ databases">
        <title>Caerostris extrusa draft genome.</title>
        <authorList>
            <person name="Kono N."/>
            <person name="Arakawa K."/>
        </authorList>
    </citation>
    <scope>NUCLEOTIDE SEQUENCE [LARGE SCALE GENOMIC DNA]</scope>
</reference>
<organism evidence="1 2">
    <name type="scientific">Caerostris extrusa</name>
    <name type="common">Bark spider</name>
    <name type="synonym">Caerostris bankana</name>
    <dbReference type="NCBI Taxonomy" id="172846"/>
    <lineage>
        <taxon>Eukaryota</taxon>
        <taxon>Metazoa</taxon>
        <taxon>Ecdysozoa</taxon>
        <taxon>Arthropoda</taxon>
        <taxon>Chelicerata</taxon>
        <taxon>Arachnida</taxon>
        <taxon>Araneae</taxon>
        <taxon>Araneomorphae</taxon>
        <taxon>Entelegynae</taxon>
        <taxon>Araneoidea</taxon>
        <taxon>Araneidae</taxon>
        <taxon>Caerostris</taxon>
    </lineage>
</organism>
<evidence type="ECO:0000313" key="2">
    <source>
        <dbReference type="Proteomes" id="UP001054945"/>
    </source>
</evidence>
<keyword evidence="2" id="KW-1185">Reference proteome</keyword>
<dbReference type="AlphaFoldDB" id="A0AAV4XUF3"/>